<dbReference type="Pfam" id="PF12796">
    <property type="entry name" value="Ank_2"/>
    <property type="match status" value="2"/>
</dbReference>
<dbReference type="PANTHER" id="PTHR24121">
    <property type="entry name" value="NO MECHANORECEPTOR POTENTIAL C, ISOFORM D-RELATED"/>
    <property type="match status" value="1"/>
</dbReference>
<reference evidence="3" key="1">
    <citation type="journal article" date="2019" name="Gigascience">
        <title>De novo genome assembly of the endangered Acer yangbiense, a plant species with extremely small populations endemic to Yunnan Province, China.</title>
        <authorList>
            <person name="Yang J."/>
            <person name="Wariss H.M."/>
            <person name="Tao L."/>
            <person name="Zhang R."/>
            <person name="Yun Q."/>
            <person name="Hollingsworth P."/>
            <person name="Dao Z."/>
            <person name="Luo G."/>
            <person name="Guo H."/>
            <person name="Ma Y."/>
            <person name="Sun W."/>
        </authorList>
    </citation>
    <scope>NUCLEOTIDE SEQUENCE [LARGE SCALE GENOMIC DNA]</scope>
    <source>
        <strain evidence="3">cv. Malutang</strain>
    </source>
</reference>
<dbReference type="OrthoDB" id="1822234at2759"/>
<feature type="compositionally biased region" description="Polar residues" evidence="1">
    <location>
        <begin position="1"/>
        <end position="12"/>
    </location>
</feature>
<accession>A0A5C7IRZ1</accession>
<feature type="region of interest" description="Disordered" evidence="1">
    <location>
        <begin position="1"/>
        <end position="29"/>
    </location>
</feature>
<dbReference type="Proteomes" id="UP000323000">
    <property type="component" value="Chromosome 1"/>
</dbReference>
<dbReference type="InterPro" id="IPR036770">
    <property type="entry name" value="Ankyrin_rpt-contain_sf"/>
</dbReference>
<dbReference type="SUPFAM" id="SSF48403">
    <property type="entry name" value="Ankyrin repeat"/>
    <property type="match status" value="2"/>
</dbReference>
<gene>
    <name evidence="2" type="ORF">EZV62_000477</name>
</gene>
<evidence type="ECO:0000256" key="1">
    <source>
        <dbReference type="SAM" id="MobiDB-lite"/>
    </source>
</evidence>
<name>A0A5C7IRZ1_9ROSI</name>
<dbReference type="EMBL" id="VAHF01000001">
    <property type="protein sequence ID" value="TXG71898.1"/>
    <property type="molecule type" value="Genomic_DNA"/>
</dbReference>
<proteinExistence type="predicted"/>
<dbReference type="InterPro" id="IPR002110">
    <property type="entry name" value="Ankyrin_rpt"/>
</dbReference>
<dbReference type="AlphaFoldDB" id="A0A5C7IRZ1"/>
<organism evidence="2 3">
    <name type="scientific">Acer yangbiense</name>
    <dbReference type="NCBI Taxonomy" id="1000413"/>
    <lineage>
        <taxon>Eukaryota</taxon>
        <taxon>Viridiplantae</taxon>
        <taxon>Streptophyta</taxon>
        <taxon>Embryophyta</taxon>
        <taxon>Tracheophyta</taxon>
        <taxon>Spermatophyta</taxon>
        <taxon>Magnoliopsida</taxon>
        <taxon>eudicotyledons</taxon>
        <taxon>Gunneridae</taxon>
        <taxon>Pentapetalae</taxon>
        <taxon>rosids</taxon>
        <taxon>malvids</taxon>
        <taxon>Sapindales</taxon>
        <taxon>Sapindaceae</taxon>
        <taxon>Hippocastanoideae</taxon>
        <taxon>Acereae</taxon>
        <taxon>Acer</taxon>
    </lineage>
</organism>
<comment type="caution">
    <text evidence="2">The sequence shown here is derived from an EMBL/GenBank/DDBJ whole genome shotgun (WGS) entry which is preliminary data.</text>
</comment>
<dbReference type="SMART" id="SM00248">
    <property type="entry name" value="ANK"/>
    <property type="match status" value="8"/>
</dbReference>
<protein>
    <submittedName>
        <fullName evidence="2">Uncharacterized protein</fullName>
    </submittedName>
</protein>
<evidence type="ECO:0000313" key="2">
    <source>
        <dbReference type="EMBL" id="TXG71898.1"/>
    </source>
</evidence>
<dbReference type="Gene3D" id="1.25.40.20">
    <property type="entry name" value="Ankyrin repeat-containing domain"/>
    <property type="match status" value="2"/>
</dbReference>
<keyword evidence="3" id="KW-1185">Reference proteome</keyword>
<dbReference type="PANTHER" id="PTHR24121:SF20">
    <property type="entry name" value="TONSOKU-LIKE PROTEIN"/>
    <property type="match status" value="1"/>
</dbReference>
<evidence type="ECO:0000313" key="3">
    <source>
        <dbReference type="Proteomes" id="UP000323000"/>
    </source>
</evidence>
<sequence>MQEPNPVTNNISAAAKPMNPSRPSHHQIEPHKPSMMLIEIFGEVSRFDFEPVGFDDEDNEISGFDEVGLGEAESSCKKLLYTPIWSSGNNTVINNKGVLWSYGGKRGTKRNCPTLACVQEYLMAEGDVIISLEDLIWNAEQRDNDGQNNQLQNPTKIVHSPELLLLDSDNRSRYHDIAVKLQSAAVKGNKKEVGEFLRNDPSMIRWAITRGHETLLHVATGAKQTALVKMIMGHIETNDLMLQDRNGNTAFCFAAAVGATKIAEMMLDRNRRLATFRGSQNKTPLYMAVLFGQKKMAEKLYTTTLPLLKPREQIAIFFKSIDNGLYDIALKLLESNPNLAVERYGKKTALHVLARQPSAFAGKSVLNSIINNKGVLWSYGGKRGTKRNCPTLACVQEYLMAEGDVHLSLEVRILAAQRRDNDVQNNQQQNPTKIDHPPVLVLLDRSNRREYHEIAVKLQSAAVKGDKKKVGEFLKDGDPSKIRWAITRGHETLLHVATGAKQTALVKMIMGHMQPNDLMLQDRNGNTAFCFAAAVGDTKIAEMMLDRNRLLATFRGSQNKTPLYMAVLFRQKKMAEKLYTTTLPHLTPLDQIAIFFKSIDTGLYDIALKLLENNPNLAVVRFGEKTALHVLARQPSAFAGKSVLNSS</sequence>